<keyword evidence="6 14" id="KW-0479">Metal-binding</keyword>
<evidence type="ECO:0000313" key="19">
    <source>
        <dbReference type="EMBL" id="KAG0258439.1"/>
    </source>
</evidence>
<dbReference type="GO" id="GO:0005634">
    <property type="term" value="C:nucleus"/>
    <property type="evidence" value="ECO:0007669"/>
    <property type="project" value="UniProtKB-ARBA"/>
</dbReference>
<evidence type="ECO:0000256" key="14">
    <source>
        <dbReference type="HAMAP-Rule" id="MF_03039"/>
    </source>
</evidence>
<dbReference type="Gene3D" id="3.40.50.300">
    <property type="entry name" value="P-loop containing nucleotide triphosphate hydrolases"/>
    <property type="match status" value="1"/>
</dbReference>
<sequence>MASMQQPPQLDGVKHILLVMSGKGGVGKSSVTTQLALTLVARGKKVGVLDIDLCGPSIPRMLGLDGKGIHQSSAGWVPVFADENKKLCCMSIGFMLENKDDSVVWRGPKKTAMIRQFLTDTCWGELDYLIIDTPPGTSDENISIVEHLKGFDPDGVVLVTTPQAVALADVRKQIGFCRQVGVPVLGLVENMSGYICPHCSECNNLFSSGGGETMAEEFAINFLGRVPIDPTLTMMDTQLVTQFQSSSLFPVFEKITERVEAFGIERHPTEAAHPPATSLHKRNSLKLPKRISSSSLLPSNYTNKKPTFSSTSSSSNSKRHQRSIASKHASKSRLASVAQFFSIENVMALKDNIMARKGYWLRNAAILVFGLTVFFLVMVPRNQKRAIPTTQLNRDQDILMRPWPKDITSDHCTLAHPGRPLIQYVLMVDAGSTGSRIHVYKFNYCKATPELEGEIFEHLEPGLSSYDNDAEGAAESLDPLLKLALKTVPSFLHTSTPIAVKATAGLRKLGDEKSDRILAAVRDRLEDHYPFPIIAEDGVVVMEGADEVNYLLDRFNSLNKKPTVAILDLGGGSTQVVFEPKLVGGHSIAQGTHRYPLQFNGNDYILFQHSYLGYGLMEARNQVNEYVAKYPIAPPAGIELGPHEVAHPCLTVRSRVHHQTVDGRDVTLVGTSDQGGQCRKIVEAIFNKEAACHLNPCSFNGVYQPSFRDSFTQNDIYAFSFFFDRTAPFRLGEAVTTQEMTILELEELTDRVCKADEDNFVGFKGQAEAEKAVLKNELCMDLSYIYGLLEFGYGIPKERKIKLAKKIKDYETGWCLGASIRVLEERDWYQIA</sequence>
<dbReference type="Gene3D" id="3.30.420.150">
    <property type="entry name" value="Exopolyphosphatase. Domain 2"/>
    <property type="match status" value="1"/>
</dbReference>
<comment type="similarity">
    <text evidence="3">Belongs to the GDA1/CD39 NTPase family.</text>
</comment>
<feature type="binding site" evidence="14">
    <location>
        <begin position="22"/>
        <end position="29"/>
    </location>
    <ligand>
        <name>ATP</name>
        <dbReference type="ChEBI" id="CHEBI:30616"/>
    </ligand>
</feature>
<evidence type="ECO:0000256" key="17">
    <source>
        <dbReference type="SAM" id="MobiDB-lite"/>
    </source>
</evidence>
<evidence type="ECO:0000256" key="1">
    <source>
        <dbReference type="ARBA" id="ARBA00004114"/>
    </source>
</evidence>
<dbReference type="Proteomes" id="UP000807716">
    <property type="component" value="Unassembled WGS sequence"/>
</dbReference>
<keyword evidence="18" id="KW-0472">Membrane</keyword>
<feature type="region of interest" description="Disordered" evidence="17">
    <location>
        <begin position="293"/>
        <end position="328"/>
    </location>
</feature>
<dbReference type="OrthoDB" id="6372431at2759"/>
<comment type="subcellular location">
    <subcellularLocation>
        <location evidence="2">Cytoplasm</location>
        <location evidence="2">Cytoskeleton</location>
        <location evidence="2">Cilium axoneme</location>
    </subcellularLocation>
    <subcellularLocation>
        <location evidence="1">Cytoplasm</location>
        <location evidence="1">Cytoskeleton</location>
        <location evidence="1">Microtubule organizing center</location>
        <location evidence="1">Centrosome</location>
        <location evidence="1">Centriole</location>
    </subcellularLocation>
</comment>
<comment type="subunit">
    <text evidence="13">Heterotetramer of 2 NUBP1 and 2 NUBP2 chains. Interacts with KIFC1. Interacts with NUBP1.</text>
</comment>
<dbReference type="HAMAP" id="MF_03039">
    <property type="entry name" value="NUBP2"/>
    <property type="match status" value="1"/>
</dbReference>
<dbReference type="InterPro" id="IPR000407">
    <property type="entry name" value="GDA1_CD39_NTPase"/>
</dbReference>
<dbReference type="InterPro" id="IPR028600">
    <property type="entry name" value="NUBP2/Cfd1_eukaryotes"/>
</dbReference>
<evidence type="ECO:0000256" key="10">
    <source>
        <dbReference type="ARBA" id="ARBA00023004"/>
    </source>
</evidence>
<reference evidence="19" key="1">
    <citation type="journal article" date="2020" name="Fungal Divers.">
        <title>Resolving the Mortierellaceae phylogeny through synthesis of multi-gene phylogenetics and phylogenomics.</title>
        <authorList>
            <person name="Vandepol N."/>
            <person name="Liber J."/>
            <person name="Desiro A."/>
            <person name="Na H."/>
            <person name="Kennedy M."/>
            <person name="Barry K."/>
            <person name="Grigoriev I.V."/>
            <person name="Miller A.N."/>
            <person name="O'Donnell K."/>
            <person name="Stajich J.E."/>
            <person name="Bonito G."/>
        </authorList>
    </citation>
    <scope>NUCLEOTIDE SEQUENCE</scope>
    <source>
        <strain evidence="19">BC1065</strain>
    </source>
</reference>
<feature type="active site" description="Proton acceptor" evidence="15">
    <location>
        <position position="547"/>
    </location>
</feature>
<dbReference type="EMBL" id="JAAAJB010000324">
    <property type="protein sequence ID" value="KAG0258439.1"/>
    <property type="molecule type" value="Genomic_DNA"/>
</dbReference>
<evidence type="ECO:0000256" key="15">
    <source>
        <dbReference type="PIRSR" id="PIRSR600407-1"/>
    </source>
</evidence>
<dbReference type="SUPFAM" id="SSF52540">
    <property type="entry name" value="P-loop containing nucleoside triphosphate hydrolases"/>
    <property type="match status" value="1"/>
</dbReference>
<dbReference type="InterPro" id="IPR033756">
    <property type="entry name" value="YlxH/NBP35"/>
</dbReference>
<dbReference type="GO" id="GO:0017110">
    <property type="term" value="F:nucleoside diphosphate phosphatase activity"/>
    <property type="evidence" value="ECO:0007669"/>
    <property type="project" value="UniProtKB-ARBA"/>
</dbReference>
<evidence type="ECO:0000256" key="12">
    <source>
        <dbReference type="ARBA" id="ARBA00053368"/>
    </source>
</evidence>
<accession>A0A9P6Q3Y8</accession>
<dbReference type="InterPro" id="IPR027417">
    <property type="entry name" value="P-loop_NTPase"/>
</dbReference>
<dbReference type="PROSITE" id="PS01215">
    <property type="entry name" value="MRP"/>
    <property type="match status" value="1"/>
</dbReference>
<evidence type="ECO:0000313" key="20">
    <source>
        <dbReference type="Proteomes" id="UP000807716"/>
    </source>
</evidence>
<comment type="function">
    <text evidence="12">Component of the cytosolic iron-sulfur (Fe/S) protein assembly (CIA) machinery. Required for maturation of extramitochondrial Fe-S proteins. The NUBP1-NUBP2 heterotetramer forms a Fe-S scaffold complex, mediating the de novo assembly of an Fe-S cluster and its transfer to target apoproteins. Negatively regulates cilium formation and structure.</text>
</comment>
<dbReference type="GO" id="GO:0005814">
    <property type="term" value="C:centriole"/>
    <property type="evidence" value="ECO:0007669"/>
    <property type="project" value="UniProtKB-SubCell"/>
</dbReference>
<keyword evidence="9 14" id="KW-0067">ATP-binding</keyword>
<dbReference type="CDD" id="cd02037">
    <property type="entry name" value="Mrp_NBP35"/>
    <property type="match status" value="1"/>
</dbReference>
<evidence type="ECO:0000256" key="13">
    <source>
        <dbReference type="ARBA" id="ARBA00065349"/>
    </source>
</evidence>
<evidence type="ECO:0000256" key="11">
    <source>
        <dbReference type="ARBA" id="ARBA00023014"/>
    </source>
</evidence>
<feature type="compositionally biased region" description="Polar residues" evidence="17">
    <location>
        <begin position="293"/>
        <end position="308"/>
    </location>
</feature>
<dbReference type="InterPro" id="IPR000808">
    <property type="entry name" value="Mrp-like_CS"/>
</dbReference>
<keyword evidence="10 14" id="KW-0408">Iron</keyword>
<feature type="binding site" evidence="14">
    <location>
        <position position="196"/>
    </location>
    <ligand>
        <name>[4Fe-4S] cluster</name>
        <dbReference type="ChEBI" id="CHEBI:49883"/>
        <note>ligand shared between dimeric partners</note>
    </ligand>
</feature>
<keyword evidence="8" id="KW-0378">Hydrolase</keyword>
<dbReference type="InterPro" id="IPR019591">
    <property type="entry name" value="Mrp/NBP35_ATP-bd"/>
</dbReference>
<keyword evidence="7 14" id="KW-0547">Nucleotide-binding</keyword>
<protein>
    <submittedName>
        <fullName evidence="19">Guanosine-diphosphatase</fullName>
    </submittedName>
</protein>
<feature type="binding site" evidence="16">
    <location>
        <begin position="571"/>
        <end position="575"/>
    </location>
    <ligand>
        <name>ATP</name>
        <dbReference type="ChEBI" id="CHEBI:30616"/>
    </ligand>
</feature>
<comment type="caution">
    <text evidence="19">The sequence shown here is derived from an EMBL/GenBank/DDBJ whole genome shotgun (WGS) entry which is preliminary data.</text>
</comment>
<dbReference type="GO" id="GO:0140663">
    <property type="term" value="F:ATP-dependent FeS chaperone activity"/>
    <property type="evidence" value="ECO:0007669"/>
    <property type="project" value="InterPro"/>
</dbReference>
<evidence type="ECO:0000256" key="4">
    <source>
        <dbReference type="ARBA" id="ARBA00022485"/>
    </source>
</evidence>
<proteinExistence type="inferred from homology"/>
<gene>
    <name evidence="19" type="primary">GDA1</name>
    <name evidence="19" type="ORF">DFQ27_004636</name>
</gene>
<evidence type="ECO:0000256" key="3">
    <source>
        <dbReference type="ARBA" id="ARBA00009283"/>
    </source>
</evidence>
<keyword evidence="11 14" id="KW-0411">Iron-sulfur</keyword>
<evidence type="ECO:0000256" key="16">
    <source>
        <dbReference type="PIRSR" id="PIRSR600407-2"/>
    </source>
</evidence>
<keyword evidence="18" id="KW-1133">Transmembrane helix</keyword>
<dbReference type="GO" id="GO:0005829">
    <property type="term" value="C:cytosol"/>
    <property type="evidence" value="ECO:0007669"/>
    <property type="project" value="TreeGrafter"/>
</dbReference>
<evidence type="ECO:0000256" key="7">
    <source>
        <dbReference type="ARBA" id="ARBA00022741"/>
    </source>
</evidence>
<dbReference type="Pfam" id="PF01150">
    <property type="entry name" value="GDA1_CD39"/>
    <property type="match status" value="1"/>
</dbReference>
<keyword evidence="18" id="KW-0812">Transmembrane</keyword>
<comment type="function">
    <text evidence="14">Component of the cytosolic iron-sulfur (Fe/S) protein assembly (CIA) machinery. Required for maturation of extramitochondrial Fe-S proteins. The NBP35-CFD1 heterotetramer forms a Fe-S scaffold complex, mediating the de novo assembly of an Fe-S cluster and its transfer to target apoproteins.</text>
</comment>
<dbReference type="Pfam" id="PF10609">
    <property type="entry name" value="ParA"/>
    <property type="match status" value="1"/>
</dbReference>
<dbReference type="PANTHER" id="PTHR23264">
    <property type="entry name" value="NUCLEOTIDE-BINDING PROTEIN NBP35 YEAST -RELATED"/>
    <property type="match status" value="1"/>
</dbReference>
<dbReference type="FunFam" id="3.40.50.300:FF:000796">
    <property type="entry name" value="Cytosolic Fe-S cluster assembly factor NUBP2"/>
    <property type="match status" value="1"/>
</dbReference>
<organism evidence="19 20">
    <name type="scientific">Actinomortierella ambigua</name>
    <dbReference type="NCBI Taxonomy" id="1343610"/>
    <lineage>
        <taxon>Eukaryota</taxon>
        <taxon>Fungi</taxon>
        <taxon>Fungi incertae sedis</taxon>
        <taxon>Mucoromycota</taxon>
        <taxon>Mortierellomycotina</taxon>
        <taxon>Mortierellomycetes</taxon>
        <taxon>Mortierellales</taxon>
        <taxon>Mortierellaceae</taxon>
        <taxon>Actinomortierella</taxon>
    </lineage>
</organism>
<dbReference type="GO" id="GO:0016226">
    <property type="term" value="P:iron-sulfur cluster assembly"/>
    <property type="evidence" value="ECO:0007669"/>
    <property type="project" value="UniProtKB-UniRule"/>
</dbReference>
<dbReference type="Gene3D" id="3.30.420.40">
    <property type="match status" value="1"/>
</dbReference>
<dbReference type="GO" id="GO:0046872">
    <property type="term" value="F:metal ion binding"/>
    <property type="evidence" value="ECO:0007669"/>
    <property type="project" value="UniProtKB-KW"/>
</dbReference>
<dbReference type="GO" id="GO:0051539">
    <property type="term" value="F:4 iron, 4 sulfur cluster binding"/>
    <property type="evidence" value="ECO:0007669"/>
    <property type="project" value="UniProtKB-UniRule"/>
</dbReference>
<dbReference type="GO" id="GO:0005524">
    <property type="term" value="F:ATP binding"/>
    <property type="evidence" value="ECO:0007669"/>
    <property type="project" value="UniProtKB-KW"/>
</dbReference>
<keyword evidence="5 14" id="KW-0963">Cytoplasm</keyword>
<comment type="similarity">
    <text evidence="14">Belongs to the Mrp/NBP35 ATP-binding proteins family. NUBP2/CFD1 subfamily.</text>
</comment>
<feature type="transmembrane region" description="Helical" evidence="18">
    <location>
        <begin position="359"/>
        <end position="379"/>
    </location>
</feature>
<dbReference type="HAMAP" id="MF_02040">
    <property type="entry name" value="Mrp_NBP35"/>
    <property type="match status" value="1"/>
</dbReference>
<evidence type="ECO:0000256" key="6">
    <source>
        <dbReference type="ARBA" id="ARBA00022723"/>
    </source>
</evidence>
<keyword evidence="20" id="KW-1185">Reference proteome</keyword>
<evidence type="ECO:0000256" key="2">
    <source>
        <dbReference type="ARBA" id="ARBA00004430"/>
    </source>
</evidence>
<evidence type="ECO:0000256" key="18">
    <source>
        <dbReference type="SAM" id="Phobius"/>
    </source>
</evidence>
<keyword evidence="4 14" id="KW-0004">4Fe-4S</keyword>
<evidence type="ECO:0000256" key="9">
    <source>
        <dbReference type="ARBA" id="ARBA00022840"/>
    </source>
</evidence>
<dbReference type="GO" id="GO:0005930">
    <property type="term" value="C:axoneme"/>
    <property type="evidence" value="ECO:0007669"/>
    <property type="project" value="UniProtKB-SubCell"/>
</dbReference>
<feature type="binding site" evidence="14">
    <location>
        <position position="199"/>
    </location>
    <ligand>
        <name>[4Fe-4S] cluster</name>
        <dbReference type="ChEBI" id="CHEBI:49883"/>
        <note>ligand shared between dimeric partners</note>
    </ligand>
</feature>
<evidence type="ECO:0000256" key="5">
    <source>
        <dbReference type="ARBA" id="ARBA00022490"/>
    </source>
</evidence>
<dbReference type="AlphaFoldDB" id="A0A9P6Q3Y8"/>
<name>A0A9P6Q3Y8_9FUNG</name>
<dbReference type="PANTHER" id="PTHR23264:SF19">
    <property type="entry name" value="CYTOSOLIC FE-S CLUSTER ASSEMBLY FACTOR NUBP2"/>
    <property type="match status" value="1"/>
</dbReference>
<evidence type="ECO:0000256" key="8">
    <source>
        <dbReference type="ARBA" id="ARBA00022801"/>
    </source>
</evidence>